<dbReference type="Proteomes" id="UP000184388">
    <property type="component" value="Unassembled WGS sequence"/>
</dbReference>
<comment type="caution">
    <text evidence="2">The sequence shown here is derived from an EMBL/GenBank/DDBJ whole genome shotgun (WGS) entry which is preliminary data.</text>
</comment>
<name>A0A9X8N8J4_9ACTN</name>
<evidence type="ECO:0000313" key="2">
    <source>
        <dbReference type="EMBL" id="SHN28819.1"/>
    </source>
</evidence>
<evidence type="ECO:0000256" key="1">
    <source>
        <dbReference type="SAM" id="MobiDB-lite"/>
    </source>
</evidence>
<evidence type="ECO:0008006" key="4">
    <source>
        <dbReference type="Google" id="ProtNLM"/>
    </source>
</evidence>
<organism evidence="2 3">
    <name type="scientific">Streptomyces yunnanensis</name>
    <dbReference type="NCBI Taxonomy" id="156453"/>
    <lineage>
        <taxon>Bacteria</taxon>
        <taxon>Bacillati</taxon>
        <taxon>Actinomycetota</taxon>
        <taxon>Actinomycetes</taxon>
        <taxon>Kitasatosporales</taxon>
        <taxon>Streptomycetaceae</taxon>
        <taxon>Streptomyces</taxon>
    </lineage>
</organism>
<feature type="region of interest" description="Disordered" evidence="1">
    <location>
        <begin position="105"/>
        <end position="143"/>
    </location>
</feature>
<feature type="compositionally biased region" description="Pro residues" evidence="1">
    <location>
        <begin position="129"/>
        <end position="142"/>
    </location>
</feature>
<evidence type="ECO:0000313" key="3">
    <source>
        <dbReference type="Proteomes" id="UP000184388"/>
    </source>
</evidence>
<dbReference type="AlphaFoldDB" id="A0A9X8N8J4"/>
<sequence>MDGKQSRPTACPTCLEPNMADSVPVRCPTCRRENAFTPPTFPCACGAPLTLPVLRGGVPIEILHRTWEASWVEVRCEVCGRQDAWPAPESGCACGTVVRVPITPVPAAPPVPDGSAGELPGPDTATRPQPAPRPAVGPPPERPAFHPVTIRTARDCITAAAQYLKWLGFSDVARAQERTAAGVDLRGTGVVAQVDPTTRATALRDIECVWLNGLSDSAVPVSFSLAGYARDARSRADELHVPLFVMDLTGTPQPVNDAADELISNGGRPPG</sequence>
<reference evidence="3" key="1">
    <citation type="submission" date="2016-11" db="EMBL/GenBank/DDBJ databases">
        <authorList>
            <person name="Jaros S."/>
            <person name="Januszkiewicz K."/>
            <person name="Wedrychowicz H."/>
        </authorList>
    </citation>
    <scope>NUCLEOTIDE SEQUENCE [LARGE SCALE GENOMIC DNA]</scope>
    <source>
        <strain evidence="3">CGMCC 4.3555</strain>
    </source>
</reference>
<protein>
    <recommendedName>
        <fullName evidence="4">Restriction endonuclease</fullName>
    </recommendedName>
</protein>
<dbReference type="EMBL" id="FRBK01000030">
    <property type="protein sequence ID" value="SHN28819.1"/>
    <property type="molecule type" value="Genomic_DNA"/>
</dbReference>
<proteinExistence type="predicted"/>
<accession>A0A9X8N8J4</accession>
<gene>
    <name evidence="2" type="ORF">SAMN05216268_1304</name>
</gene>